<keyword evidence="1" id="KW-0812">Transmembrane</keyword>
<feature type="transmembrane region" description="Helical" evidence="1">
    <location>
        <begin position="67"/>
        <end position="86"/>
    </location>
</feature>
<keyword evidence="3" id="KW-1185">Reference proteome</keyword>
<name>A0A8H4PWN9_9HYPO</name>
<protein>
    <submittedName>
        <fullName evidence="2">Uncharacterized protein</fullName>
    </submittedName>
</protein>
<evidence type="ECO:0000313" key="2">
    <source>
        <dbReference type="EMBL" id="KAF4511603.1"/>
    </source>
</evidence>
<keyword evidence="1" id="KW-1133">Transmembrane helix</keyword>
<comment type="caution">
    <text evidence="2">The sequence shown here is derived from an EMBL/GenBank/DDBJ whole genome shotgun (WGS) entry which is preliminary data.</text>
</comment>
<dbReference type="EMBL" id="JAAVMX010000003">
    <property type="protein sequence ID" value="KAF4511603.1"/>
    <property type="molecule type" value="Genomic_DNA"/>
</dbReference>
<reference evidence="2 3" key="1">
    <citation type="journal article" date="2020" name="Genome Biol. Evol.">
        <title>A new high-quality draft genome assembly of the Chinese cordyceps Ophiocordyceps sinensis.</title>
        <authorList>
            <person name="Shu R."/>
            <person name="Zhang J."/>
            <person name="Meng Q."/>
            <person name="Zhang H."/>
            <person name="Zhou G."/>
            <person name="Li M."/>
            <person name="Wu P."/>
            <person name="Zhao Y."/>
            <person name="Chen C."/>
            <person name="Qin Q."/>
        </authorList>
    </citation>
    <scope>NUCLEOTIDE SEQUENCE [LARGE SCALE GENOMIC DNA]</scope>
    <source>
        <strain evidence="2 3">IOZ07</strain>
    </source>
</reference>
<keyword evidence="1" id="KW-0472">Membrane</keyword>
<evidence type="ECO:0000256" key="1">
    <source>
        <dbReference type="SAM" id="Phobius"/>
    </source>
</evidence>
<proteinExistence type="predicted"/>
<sequence length="99" mass="10118">MRPAGLCNNGRADISSVTWSVGKCESRRPLPSRPVSSRARMMGGDVIRSGVIRPLVQSSPLSPPSGYAAAAAAAAAAAIVPLVAAAKDKPPKTKGTSHR</sequence>
<accession>A0A8H4PWN9</accession>
<dbReference type="Proteomes" id="UP000557566">
    <property type="component" value="Unassembled WGS sequence"/>
</dbReference>
<dbReference type="AlphaFoldDB" id="A0A8H4PWN9"/>
<organism evidence="2 3">
    <name type="scientific">Ophiocordyceps sinensis</name>
    <dbReference type="NCBI Taxonomy" id="72228"/>
    <lineage>
        <taxon>Eukaryota</taxon>
        <taxon>Fungi</taxon>
        <taxon>Dikarya</taxon>
        <taxon>Ascomycota</taxon>
        <taxon>Pezizomycotina</taxon>
        <taxon>Sordariomycetes</taxon>
        <taxon>Hypocreomycetidae</taxon>
        <taxon>Hypocreales</taxon>
        <taxon>Ophiocordycipitaceae</taxon>
        <taxon>Ophiocordyceps</taxon>
    </lineage>
</organism>
<evidence type="ECO:0000313" key="3">
    <source>
        <dbReference type="Proteomes" id="UP000557566"/>
    </source>
</evidence>
<gene>
    <name evidence="2" type="ORF">G6O67_003384</name>
</gene>